<evidence type="ECO:0000313" key="5">
    <source>
        <dbReference type="Proteomes" id="UP000184330"/>
    </source>
</evidence>
<keyword evidence="2" id="KW-1133">Transmembrane helix</keyword>
<dbReference type="OrthoDB" id="3533814at2759"/>
<evidence type="ECO:0000259" key="3">
    <source>
        <dbReference type="Pfam" id="PF20237"/>
    </source>
</evidence>
<feature type="domain" description="DUF6594" evidence="3">
    <location>
        <begin position="95"/>
        <end position="344"/>
    </location>
</feature>
<accession>A0A1L7XJN3</accession>
<dbReference type="PANTHER" id="PTHR34502:SF3">
    <property type="entry name" value="DUF6594 DOMAIN-CONTAINING PROTEIN"/>
    <property type="match status" value="1"/>
</dbReference>
<reference evidence="4 5" key="1">
    <citation type="submission" date="2016-03" db="EMBL/GenBank/DDBJ databases">
        <authorList>
            <person name="Ploux O."/>
        </authorList>
    </citation>
    <scope>NUCLEOTIDE SEQUENCE [LARGE SCALE GENOMIC DNA]</scope>
    <source>
        <strain evidence="4 5">UAMH 11012</strain>
    </source>
</reference>
<gene>
    <name evidence="4" type="ORF">PAC_15151</name>
</gene>
<dbReference type="AlphaFoldDB" id="A0A1L7XJN3"/>
<dbReference type="InterPro" id="IPR046529">
    <property type="entry name" value="DUF6594"/>
</dbReference>
<proteinExistence type="predicted"/>
<keyword evidence="2" id="KW-0812">Transmembrane</keyword>
<organism evidence="4 5">
    <name type="scientific">Phialocephala subalpina</name>
    <dbReference type="NCBI Taxonomy" id="576137"/>
    <lineage>
        <taxon>Eukaryota</taxon>
        <taxon>Fungi</taxon>
        <taxon>Dikarya</taxon>
        <taxon>Ascomycota</taxon>
        <taxon>Pezizomycotina</taxon>
        <taxon>Leotiomycetes</taxon>
        <taxon>Helotiales</taxon>
        <taxon>Mollisiaceae</taxon>
        <taxon>Phialocephala</taxon>
        <taxon>Phialocephala fortinii species complex</taxon>
    </lineage>
</organism>
<evidence type="ECO:0000256" key="2">
    <source>
        <dbReference type="SAM" id="Phobius"/>
    </source>
</evidence>
<keyword evidence="5" id="KW-1185">Reference proteome</keyword>
<dbReference type="EMBL" id="FJOG01000030">
    <property type="protein sequence ID" value="CZR65251.1"/>
    <property type="molecule type" value="Genomic_DNA"/>
</dbReference>
<evidence type="ECO:0000313" key="4">
    <source>
        <dbReference type="EMBL" id="CZR65251.1"/>
    </source>
</evidence>
<dbReference type="Pfam" id="PF20237">
    <property type="entry name" value="DUF6594"/>
    <property type="match status" value="1"/>
</dbReference>
<dbReference type="Proteomes" id="UP000184330">
    <property type="component" value="Unassembled WGS sequence"/>
</dbReference>
<feature type="transmembrane region" description="Helical" evidence="2">
    <location>
        <begin position="311"/>
        <end position="330"/>
    </location>
</feature>
<dbReference type="PANTHER" id="PTHR34502">
    <property type="entry name" value="DUF6594 DOMAIN-CONTAINING PROTEIN-RELATED"/>
    <property type="match status" value="1"/>
</dbReference>
<evidence type="ECO:0000256" key="1">
    <source>
        <dbReference type="SAM" id="MobiDB-lite"/>
    </source>
</evidence>
<feature type="region of interest" description="Disordered" evidence="1">
    <location>
        <begin position="1"/>
        <end position="51"/>
    </location>
</feature>
<sequence length="362" mass="41072">MTGSDTRRRTTAAHLSDTTNETGNGTGTSDQDLGQDSKRNSSHSTGSPSAWSLRRLSSTLASSLSKKEKAVKQFNQDHGYDTFVEEKDLDHPKGFPQLASFVSSCDDFSIYRSFRRVHERLILELMVELTDLEKQLDKLDRDDANNPATLPRLHELDPEGEASPKKKLIKEMAEKVTKYDNMVFNHRRMRALGEPAPRNRLSYFNWMAFNRPLSRGSDDFIRHQHDFVNGVGDRSNYFQEAIKDHIYNYPGSIFQWLLKRGNEENKEGSVTYYSEGGLDLLRNALSVSLVVAVLLAPVFLLFLVHMSRVQMVFTAAAFTVPFAVILKMSAAKDVEVFVGTATYVFQFDPRIVLTLLQGMRLF</sequence>
<feature type="transmembrane region" description="Helical" evidence="2">
    <location>
        <begin position="284"/>
        <end position="304"/>
    </location>
</feature>
<keyword evidence="2" id="KW-0472">Membrane</keyword>
<name>A0A1L7XJN3_9HELO</name>
<protein>
    <recommendedName>
        <fullName evidence="3">DUF6594 domain-containing protein</fullName>
    </recommendedName>
</protein>
<feature type="region of interest" description="Disordered" evidence="1">
    <location>
        <begin position="140"/>
        <end position="164"/>
    </location>
</feature>